<dbReference type="AlphaFoldDB" id="A0A815RR28"/>
<dbReference type="InterPro" id="IPR036691">
    <property type="entry name" value="Endo/exonu/phosph_ase_sf"/>
</dbReference>
<evidence type="ECO:0000313" key="4">
    <source>
        <dbReference type="Proteomes" id="UP000663870"/>
    </source>
</evidence>
<gene>
    <name evidence="3" type="ORF">JXQ802_LOCUS39326</name>
    <name evidence="2" type="ORF">PYM288_LOCUS25165</name>
</gene>
<sequence length="414" mass="46962">MEIPESRMTEALKDVGLDAIDVVRLMNKTKKMPTKTIKITFMDPQNRNIFVHTGLQVDSMHFIAEPANQNTKPVQCYLCLKYNHVAKYCKTKQQICAQCGENHRIDQCTAASDALKCCNCKGNHLATLNECATYTEQEKRMQNLINQYSCTNTPPTTAPATHDANEFLPLPNIFQRQQDHLHNELFDEIINVLSISSIYVPPTAKININVFRELYNLNNNCIIVDDLNATLHHMGSRRTNARGKQLQEIINEGYINCIDDDSTTFEKKDYEEKLDCILASQPLLSLISNVETHPTLGALSGHKPLTFDVPIGAEPKPISPRLSLNFKAANWTKFRILLTANDKTWERLQIMQNKAIRAALGLPIYTSVDYIHKISNIPKIKDYAVTLLERSIQTATSNNDNTLKQHLLDIQKQI</sequence>
<dbReference type="Gene3D" id="3.60.10.10">
    <property type="entry name" value="Endonuclease/exonuclease/phosphatase"/>
    <property type="match status" value="1"/>
</dbReference>
<dbReference type="EMBL" id="CAJNOH010001342">
    <property type="protein sequence ID" value="CAF1206788.1"/>
    <property type="molecule type" value="Genomic_DNA"/>
</dbReference>
<proteinExistence type="predicted"/>
<keyword evidence="4" id="KW-1185">Reference proteome</keyword>
<feature type="domain" description="Endonuclease/exonuclease/phosphatase" evidence="1">
    <location>
        <begin position="194"/>
        <end position="304"/>
    </location>
</feature>
<dbReference type="Proteomes" id="UP000663870">
    <property type="component" value="Unassembled WGS sequence"/>
</dbReference>
<dbReference type="SUPFAM" id="SSF56219">
    <property type="entry name" value="DNase I-like"/>
    <property type="match status" value="1"/>
</dbReference>
<organism evidence="3 4">
    <name type="scientific">Rotaria sordida</name>
    <dbReference type="NCBI Taxonomy" id="392033"/>
    <lineage>
        <taxon>Eukaryota</taxon>
        <taxon>Metazoa</taxon>
        <taxon>Spiralia</taxon>
        <taxon>Gnathifera</taxon>
        <taxon>Rotifera</taxon>
        <taxon>Eurotatoria</taxon>
        <taxon>Bdelloidea</taxon>
        <taxon>Philodinida</taxon>
        <taxon>Philodinidae</taxon>
        <taxon>Rotaria</taxon>
    </lineage>
</organism>
<dbReference type="Pfam" id="PF14529">
    <property type="entry name" value="Exo_endo_phos_2"/>
    <property type="match status" value="1"/>
</dbReference>
<dbReference type="EMBL" id="CAJNOL010002259">
    <property type="protein sequence ID" value="CAF1481460.1"/>
    <property type="molecule type" value="Genomic_DNA"/>
</dbReference>
<dbReference type="InterPro" id="IPR005135">
    <property type="entry name" value="Endo/exonuclease/phosphatase"/>
</dbReference>
<dbReference type="GO" id="GO:0003824">
    <property type="term" value="F:catalytic activity"/>
    <property type="evidence" value="ECO:0007669"/>
    <property type="project" value="InterPro"/>
</dbReference>
<dbReference type="Gene3D" id="4.10.60.10">
    <property type="entry name" value="Zinc finger, CCHC-type"/>
    <property type="match status" value="1"/>
</dbReference>
<evidence type="ECO:0000313" key="2">
    <source>
        <dbReference type="EMBL" id="CAF1206788.1"/>
    </source>
</evidence>
<protein>
    <recommendedName>
        <fullName evidence="1">Endonuclease/exonuclease/phosphatase domain-containing protein</fullName>
    </recommendedName>
</protein>
<accession>A0A815RR28</accession>
<dbReference type="Proteomes" id="UP000663854">
    <property type="component" value="Unassembled WGS sequence"/>
</dbReference>
<evidence type="ECO:0000313" key="3">
    <source>
        <dbReference type="EMBL" id="CAF1481460.1"/>
    </source>
</evidence>
<comment type="caution">
    <text evidence="3">The sequence shown here is derived from an EMBL/GenBank/DDBJ whole genome shotgun (WGS) entry which is preliminary data.</text>
</comment>
<name>A0A815RR28_9BILA</name>
<reference evidence="3" key="1">
    <citation type="submission" date="2021-02" db="EMBL/GenBank/DDBJ databases">
        <authorList>
            <person name="Nowell W R."/>
        </authorList>
    </citation>
    <scope>NUCLEOTIDE SEQUENCE</scope>
</reference>
<evidence type="ECO:0000259" key="1">
    <source>
        <dbReference type="Pfam" id="PF14529"/>
    </source>
</evidence>